<evidence type="ECO:0000313" key="2">
    <source>
        <dbReference type="EMBL" id="SCB69563.1"/>
    </source>
</evidence>
<organism evidence="2 3">
    <name type="scientific">Bacillus mycoides</name>
    <dbReference type="NCBI Taxonomy" id="1405"/>
    <lineage>
        <taxon>Bacteria</taxon>
        <taxon>Bacillati</taxon>
        <taxon>Bacillota</taxon>
        <taxon>Bacilli</taxon>
        <taxon>Bacillales</taxon>
        <taxon>Bacillaceae</taxon>
        <taxon>Bacillus</taxon>
        <taxon>Bacillus cereus group</taxon>
    </lineage>
</organism>
<dbReference type="AlphaFoldDB" id="A0A1G4ELC3"/>
<proteinExistence type="predicted"/>
<dbReference type="Gene3D" id="3.40.50.2000">
    <property type="entry name" value="Glycogen Phosphorylase B"/>
    <property type="match status" value="2"/>
</dbReference>
<reference evidence="2 3" key="1">
    <citation type="submission" date="2016-08" db="EMBL/GenBank/DDBJ databases">
        <authorList>
            <person name="Seilhamer J.J."/>
        </authorList>
    </citation>
    <scope>NUCLEOTIDE SEQUENCE [LARGE SCALE GENOMIC DNA]</scope>
    <source>
        <strain evidence="2 3">SDA_GO95</strain>
    </source>
</reference>
<evidence type="ECO:0000259" key="1">
    <source>
        <dbReference type="Pfam" id="PF00534"/>
    </source>
</evidence>
<dbReference type="GO" id="GO:0016757">
    <property type="term" value="F:glycosyltransferase activity"/>
    <property type="evidence" value="ECO:0007669"/>
    <property type="project" value="InterPro"/>
</dbReference>
<dbReference type="CDD" id="cd03811">
    <property type="entry name" value="GT4_GT28_WabH-like"/>
    <property type="match status" value="1"/>
</dbReference>
<dbReference type="Proteomes" id="UP000195696">
    <property type="component" value="Unassembled WGS sequence"/>
</dbReference>
<accession>A0A1G4ELC3</accession>
<protein>
    <recommendedName>
        <fullName evidence="1">Glycosyl transferase family 1 domain-containing protein</fullName>
    </recommendedName>
</protein>
<gene>
    <name evidence="2" type="ORF">BWGO95_03725</name>
</gene>
<name>A0A1G4ELC3_BACMY</name>
<dbReference type="InterPro" id="IPR001296">
    <property type="entry name" value="Glyco_trans_1"/>
</dbReference>
<dbReference type="SUPFAM" id="SSF53756">
    <property type="entry name" value="UDP-Glycosyltransferase/glycogen phosphorylase"/>
    <property type="match status" value="1"/>
</dbReference>
<dbReference type="RefSeq" id="WP_423747637.1">
    <property type="nucleotide sequence ID" value="NZ_FMAK01000045.1"/>
</dbReference>
<dbReference type="PANTHER" id="PTHR12526:SF628">
    <property type="entry name" value="MANNOSYLGLUCOSYLGLYCERATE SYNTHASE"/>
    <property type="match status" value="1"/>
</dbReference>
<dbReference type="EMBL" id="FMAK01000045">
    <property type="protein sequence ID" value="SCB69563.1"/>
    <property type="molecule type" value="Genomic_DNA"/>
</dbReference>
<dbReference type="PANTHER" id="PTHR12526">
    <property type="entry name" value="GLYCOSYLTRANSFERASE"/>
    <property type="match status" value="1"/>
</dbReference>
<feature type="domain" description="Glycosyl transferase family 1" evidence="1">
    <location>
        <begin position="223"/>
        <end position="379"/>
    </location>
</feature>
<sequence>MKMRNVIITSFDMEIGGVERSLISMLDNFDYKNYVVDLMLYKHQGEFMDLVIDKVNLLDEISQYTTFRKSIGETFKDKHYGIGLARILSKINTNFTGEIKKMIEPGYYQMQLMWKYALPFLPKVDKEYDVAISYLWPHYFIADKIRAKKKIAWIHTDYSTIELNVKMDLKMWNEFDHIVAVSDACKNSFLKKYSELENKVVVIENIISPDFIKKMANEKVNSLMSTDNRFKIVTVARLSHAKGIDNAVKALKKLKDKGYDDIAWYVVGYGGDEESIKGLIQDLRLENDFILLGKQVNPYPYIQEADLYVQPSRYEGKAVTVVEAQILSKPVMITNYNTARSQVRDRFDGYIAELSVEGIAHGIEKLYKDPSIRKELIHNCSNMEHCNGDKLEKLFKIIEK</sequence>
<dbReference type="Pfam" id="PF00534">
    <property type="entry name" value="Glycos_transf_1"/>
    <property type="match status" value="1"/>
</dbReference>
<evidence type="ECO:0000313" key="3">
    <source>
        <dbReference type="Proteomes" id="UP000195696"/>
    </source>
</evidence>